<evidence type="ECO:0000313" key="10">
    <source>
        <dbReference type="Proteomes" id="UP001321580"/>
    </source>
</evidence>
<evidence type="ECO:0000256" key="6">
    <source>
        <dbReference type="RuleBase" id="RU003983"/>
    </source>
</evidence>
<dbReference type="RefSeq" id="WP_283213678.1">
    <property type="nucleotide sequence ID" value="NZ_JASGBI010000001.1"/>
</dbReference>
<name>A0ABT6XJJ6_9GAMM</name>
<proteinExistence type="inferred from homology"/>
<protein>
    <submittedName>
        <fullName evidence="9">M48 family metallopeptidase</fullName>
        <ecNumber evidence="9">3.4.-.-</ecNumber>
    </submittedName>
</protein>
<accession>A0ABT6XJJ6</accession>
<comment type="similarity">
    <text evidence="6">Belongs to the peptidase M48 family.</text>
</comment>
<feature type="signal peptide" evidence="7">
    <location>
        <begin position="1"/>
        <end position="23"/>
    </location>
</feature>
<keyword evidence="2" id="KW-0479">Metal-binding</keyword>
<evidence type="ECO:0000256" key="4">
    <source>
        <dbReference type="ARBA" id="ARBA00022833"/>
    </source>
</evidence>
<keyword evidence="4 6" id="KW-0862">Zinc</keyword>
<sequence length="257" mass="27037">MNKTTPCIVALACALGLAGAAHAGKLADLLGNQNLQKAGSQALQGISITDAQVAQLGAESVAKMDRENPVAPADNAYAKRLARLTQGMQREDGLALNFKVYLVKDINAFAAPDGSVRVFAGLMDAMGDAELMSVVGHEIGHVRHGHSKDHYRAAYLASAARTGATAMGGTVGSLAASDVGAIGEAALNAKFSRANETQADEYGVDFLRRHKLDPQGAVRAMQVLSEKGGASKTGFFDDHPSSPERIKHLQQYIARKK</sequence>
<feature type="chain" id="PRO_5045646796" evidence="7">
    <location>
        <begin position="24"/>
        <end position="257"/>
    </location>
</feature>
<keyword evidence="1 6" id="KW-0645">Protease</keyword>
<evidence type="ECO:0000256" key="5">
    <source>
        <dbReference type="ARBA" id="ARBA00023049"/>
    </source>
</evidence>
<dbReference type="InterPro" id="IPR051156">
    <property type="entry name" value="Mito/Outer_Membr_Metalloprot"/>
</dbReference>
<dbReference type="InterPro" id="IPR001915">
    <property type="entry name" value="Peptidase_M48"/>
</dbReference>
<keyword evidence="7" id="KW-0732">Signal</keyword>
<evidence type="ECO:0000259" key="8">
    <source>
        <dbReference type="Pfam" id="PF01435"/>
    </source>
</evidence>
<keyword evidence="5 6" id="KW-0482">Metalloprotease</keyword>
<comment type="caution">
    <text evidence="9">The sequence shown here is derived from an EMBL/GenBank/DDBJ whole genome shotgun (WGS) entry which is preliminary data.</text>
</comment>
<dbReference type="EMBL" id="JASGBI010000001">
    <property type="protein sequence ID" value="MDI9240337.1"/>
    <property type="molecule type" value="Genomic_DNA"/>
</dbReference>
<dbReference type="GO" id="GO:0016787">
    <property type="term" value="F:hydrolase activity"/>
    <property type="evidence" value="ECO:0007669"/>
    <property type="project" value="UniProtKB-KW"/>
</dbReference>
<feature type="domain" description="Peptidase M48" evidence="8">
    <location>
        <begin position="80"/>
        <end position="252"/>
    </location>
</feature>
<dbReference type="PANTHER" id="PTHR22726">
    <property type="entry name" value="METALLOENDOPEPTIDASE OMA1"/>
    <property type="match status" value="1"/>
</dbReference>
<dbReference type="Pfam" id="PF01435">
    <property type="entry name" value="Peptidase_M48"/>
    <property type="match status" value="1"/>
</dbReference>
<dbReference type="EC" id="3.4.-.-" evidence="9"/>
<dbReference type="CDD" id="cd07334">
    <property type="entry name" value="M48C_loiP_like"/>
    <property type="match status" value="1"/>
</dbReference>
<evidence type="ECO:0000256" key="1">
    <source>
        <dbReference type="ARBA" id="ARBA00022670"/>
    </source>
</evidence>
<gene>
    <name evidence="9" type="ORF">QLQ15_15620</name>
</gene>
<evidence type="ECO:0000256" key="7">
    <source>
        <dbReference type="SAM" id="SignalP"/>
    </source>
</evidence>
<dbReference type="PANTHER" id="PTHR22726:SF8">
    <property type="entry name" value="METALLOPROTEASE YCAL"/>
    <property type="match status" value="1"/>
</dbReference>
<keyword evidence="10" id="KW-1185">Reference proteome</keyword>
<dbReference type="Proteomes" id="UP001321580">
    <property type="component" value="Unassembled WGS sequence"/>
</dbReference>
<evidence type="ECO:0000256" key="2">
    <source>
        <dbReference type="ARBA" id="ARBA00022723"/>
    </source>
</evidence>
<evidence type="ECO:0000256" key="3">
    <source>
        <dbReference type="ARBA" id="ARBA00022801"/>
    </source>
</evidence>
<keyword evidence="3 6" id="KW-0378">Hydrolase</keyword>
<comment type="cofactor">
    <cofactor evidence="6">
        <name>Zn(2+)</name>
        <dbReference type="ChEBI" id="CHEBI:29105"/>
    </cofactor>
    <text evidence="6">Binds 1 zinc ion per subunit.</text>
</comment>
<evidence type="ECO:0000313" key="9">
    <source>
        <dbReference type="EMBL" id="MDI9240337.1"/>
    </source>
</evidence>
<organism evidence="9 10">
    <name type="scientific">Lysobacter stagni</name>
    <dbReference type="NCBI Taxonomy" id="3045172"/>
    <lineage>
        <taxon>Bacteria</taxon>
        <taxon>Pseudomonadati</taxon>
        <taxon>Pseudomonadota</taxon>
        <taxon>Gammaproteobacteria</taxon>
        <taxon>Lysobacterales</taxon>
        <taxon>Lysobacteraceae</taxon>
        <taxon>Lysobacter</taxon>
    </lineage>
</organism>
<reference evidence="9 10" key="1">
    <citation type="submission" date="2023-05" db="EMBL/GenBank/DDBJ databases">
        <title>Lysobacter sp. strain LF1 Genome sequencing and assembly.</title>
        <authorList>
            <person name="Jung Y."/>
        </authorList>
    </citation>
    <scope>NUCLEOTIDE SEQUENCE [LARGE SCALE GENOMIC DNA]</scope>
    <source>
        <strain evidence="9 10">LF1</strain>
    </source>
</reference>
<dbReference type="Gene3D" id="3.30.2010.10">
    <property type="entry name" value="Metalloproteases ('zincins'), catalytic domain"/>
    <property type="match status" value="1"/>
</dbReference>